<dbReference type="EMBL" id="MU273491">
    <property type="protein sequence ID" value="KAI0034993.1"/>
    <property type="molecule type" value="Genomic_DNA"/>
</dbReference>
<name>A0ACB8QT39_9AGAM</name>
<evidence type="ECO:0000313" key="1">
    <source>
        <dbReference type="EMBL" id="KAI0034993.1"/>
    </source>
</evidence>
<sequence>MFSSAVFLYSLLALAPFADATLQHGSARHSRHNGRSLGRRINISANSTAPSSARCTKRSHKPSLVATVSLDATATAAVSASASVNATVAASATATPKAKASATAHVNANVSSASSSKLSTASSSAAASASTSSSHSSSGGLLSGLLGALFPVSTTSAWTTASGASSSVSAVSLSTSNLAITSEIKALSNPISTFQGKTAMQATFPAGCWGLEKGILGGMSWYGAGQTSRAAWNGAKEVTFGYSLFFDNGFDFNKGGKLPGLYFGKTEQAARSCSGGSRNTECASVRLMWRSNGAAEFYTYLPSPSVSSQFDANKALCSVAPQSDCNAVYGASVGRGAFSWQAGQWNNVAMRVRLNDNGQANGEIELFYNGVSKINVGGLIIAASKDSTPVRAQGIMSQMFFGGSDSSWASPKDQSIHVSDFSVAVTQTW</sequence>
<comment type="caution">
    <text evidence="1">The sequence shown here is derived from an EMBL/GenBank/DDBJ whole genome shotgun (WGS) entry which is preliminary data.</text>
</comment>
<accession>A0ACB8QT39</accession>
<protein>
    <submittedName>
        <fullName evidence="1">Uncharacterized protein</fullName>
    </submittedName>
</protein>
<evidence type="ECO:0000313" key="2">
    <source>
        <dbReference type="Proteomes" id="UP000814128"/>
    </source>
</evidence>
<reference evidence="1" key="2">
    <citation type="journal article" date="2022" name="New Phytol.">
        <title>Evolutionary transition to the ectomycorrhizal habit in the genomes of a hyperdiverse lineage of mushroom-forming fungi.</title>
        <authorList>
            <person name="Looney B."/>
            <person name="Miyauchi S."/>
            <person name="Morin E."/>
            <person name="Drula E."/>
            <person name="Courty P.E."/>
            <person name="Kohler A."/>
            <person name="Kuo A."/>
            <person name="LaButti K."/>
            <person name="Pangilinan J."/>
            <person name="Lipzen A."/>
            <person name="Riley R."/>
            <person name="Andreopoulos W."/>
            <person name="He G."/>
            <person name="Johnson J."/>
            <person name="Nolan M."/>
            <person name="Tritt A."/>
            <person name="Barry K.W."/>
            <person name="Grigoriev I.V."/>
            <person name="Nagy L.G."/>
            <person name="Hibbett D."/>
            <person name="Henrissat B."/>
            <person name="Matheny P.B."/>
            <person name="Labbe J."/>
            <person name="Martin F.M."/>
        </authorList>
    </citation>
    <scope>NUCLEOTIDE SEQUENCE</scope>
    <source>
        <strain evidence="1">EC-137</strain>
    </source>
</reference>
<dbReference type="Proteomes" id="UP000814128">
    <property type="component" value="Unassembled WGS sequence"/>
</dbReference>
<keyword evidence="2" id="KW-1185">Reference proteome</keyword>
<gene>
    <name evidence="1" type="ORF">K488DRAFT_83455</name>
</gene>
<reference evidence="1" key="1">
    <citation type="submission" date="2021-02" db="EMBL/GenBank/DDBJ databases">
        <authorList>
            <consortium name="DOE Joint Genome Institute"/>
            <person name="Ahrendt S."/>
            <person name="Looney B.P."/>
            <person name="Miyauchi S."/>
            <person name="Morin E."/>
            <person name="Drula E."/>
            <person name="Courty P.E."/>
            <person name="Chicoki N."/>
            <person name="Fauchery L."/>
            <person name="Kohler A."/>
            <person name="Kuo A."/>
            <person name="Labutti K."/>
            <person name="Pangilinan J."/>
            <person name="Lipzen A."/>
            <person name="Riley R."/>
            <person name="Andreopoulos W."/>
            <person name="He G."/>
            <person name="Johnson J."/>
            <person name="Barry K.W."/>
            <person name="Grigoriev I.V."/>
            <person name="Nagy L."/>
            <person name="Hibbett D."/>
            <person name="Henrissat B."/>
            <person name="Matheny P.B."/>
            <person name="Labbe J."/>
            <person name="Martin F."/>
        </authorList>
    </citation>
    <scope>NUCLEOTIDE SEQUENCE</scope>
    <source>
        <strain evidence="1">EC-137</strain>
    </source>
</reference>
<proteinExistence type="predicted"/>
<organism evidence="1 2">
    <name type="scientific">Vararia minispora EC-137</name>
    <dbReference type="NCBI Taxonomy" id="1314806"/>
    <lineage>
        <taxon>Eukaryota</taxon>
        <taxon>Fungi</taxon>
        <taxon>Dikarya</taxon>
        <taxon>Basidiomycota</taxon>
        <taxon>Agaricomycotina</taxon>
        <taxon>Agaricomycetes</taxon>
        <taxon>Russulales</taxon>
        <taxon>Lachnocladiaceae</taxon>
        <taxon>Vararia</taxon>
    </lineage>
</organism>